<evidence type="ECO:0000313" key="11">
    <source>
        <dbReference type="Proteomes" id="UP000233256"/>
    </source>
</evidence>
<proteinExistence type="inferred from homology"/>
<dbReference type="Gene3D" id="3.90.930.12">
    <property type="entry name" value="Ribosomal protein L6, alpha-beta domain"/>
    <property type="match status" value="2"/>
</dbReference>
<dbReference type="InterPro" id="IPR020040">
    <property type="entry name" value="Ribosomal_uL6_a/b-dom"/>
</dbReference>
<dbReference type="InterPro" id="IPR019906">
    <property type="entry name" value="Ribosomal_uL6_bac-type"/>
</dbReference>
<keyword evidence="4 6" id="KW-0689">Ribosomal protein</keyword>
<accession>A0A2N1PSW7</accession>
<dbReference type="Pfam" id="PF00347">
    <property type="entry name" value="Ribosomal_L6"/>
    <property type="match status" value="2"/>
</dbReference>
<dbReference type="Proteomes" id="UP000233256">
    <property type="component" value="Unassembled WGS sequence"/>
</dbReference>
<dbReference type="GO" id="GO:0022625">
    <property type="term" value="C:cytosolic large ribosomal subunit"/>
    <property type="evidence" value="ECO:0007669"/>
    <property type="project" value="UniProtKB-UniRule"/>
</dbReference>
<reference evidence="10 11" key="1">
    <citation type="journal article" date="2017" name="ISME J.">
        <title>Potential for microbial H2 and metal transformations associated with novel bacteria and archaea in deep terrestrial subsurface sediments.</title>
        <authorList>
            <person name="Hernsdorf A.W."/>
            <person name="Amano Y."/>
            <person name="Miyakawa K."/>
            <person name="Ise K."/>
            <person name="Suzuki Y."/>
            <person name="Anantharaman K."/>
            <person name="Probst A."/>
            <person name="Burstein D."/>
            <person name="Thomas B.C."/>
            <person name="Banfield J.F."/>
        </authorList>
    </citation>
    <scope>NUCLEOTIDE SEQUENCE [LARGE SCALE GENOMIC DNA]</scope>
    <source>
        <strain evidence="10">HGW-Wallbacteria-1</strain>
    </source>
</reference>
<keyword evidence="3 6" id="KW-0694">RNA-binding</keyword>
<dbReference type="AlphaFoldDB" id="A0A2N1PSW7"/>
<dbReference type="EMBL" id="PGXC01000003">
    <property type="protein sequence ID" value="PKK91420.1"/>
    <property type="molecule type" value="Genomic_DNA"/>
</dbReference>
<keyword evidence="2 6" id="KW-0699">rRNA-binding</keyword>
<sequence length="177" mass="19167">MSRIGKAPVIIPGGTTVTLDGNIVMAKGPKGELKMDVHPEMQVTINDSEILVTRPSDHRNHRSLHGLTRNLINNMVIGVSQGFEKKLEVSGVGYKAASEGNKLTLNVGYSHPIVMEIPTGLSVAVEKATITVQGIDKQQLGQFAANIRKVRPPEPYKGHGIKYATEVIRRKAGKRGV</sequence>
<organism evidence="10 11">
    <name type="scientific">Candidatus Wallbacteria bacterium HGW-Wallbacteria-1</name>
    <dbReference type="NCBI Taxonomy" id="2013854"/>
    <lineage>
        <taxon>Bacteria</taxon>
        <taxon>Candidatus Walliibacteriota</taxon>
    </lineage>
</organism>
<dbReference type="PRINTS" id="PR00059">
    <property type="entry name" value="RIBOSOMALL6"/>
</dbReference>
<evidence type="ECO:0000313" key="10">
    <source>
        <dbReference type="EMBL" id="PKK91420.1"/>
    </source>
</evidence>
<evidence type="ECO:0000256" key="4">
    <source>
        <dbReference type="ARBA" id="ARBA00022980"/>
    </source>
</evidence>
<evidence type="ECO:0000256" key="7">
    <source>
        <dbReference type="RuleBase" id="RU003869"/>
    </source>
</evidence>
<gene>
    <name evidence="6" type="primary">rplF</name>
    <name evidence="10" type="ORF">CVV64_06555</name>
</gene>
<dbReference type="NCBIfam" id="TIGR03654">
    <property type="entry name" value="L6_bact"/>
    <property type="match status" value="1"/>
</dbReference>
<dbReference type="PIRSF" id="PIRSF002162">
    <property type="entry name" value="Ribosomal_L6"/>
    <property type="match status" value="1"/>
</dbReference>
<dbReference type="GO" id="GO:0019843">
    <property type="term" value="F:rRNA binding"/>
    <property type="evidence" value="ECO:0007669"/>
    <property type="project" value="UniProtKB-UniRule"/>
</dbReference>
<dbReference type="InterPro" id="IPR036789">
    <property type="entry name" value="Ribosomal_uL6-like_a/b-dom_sf"/>
</dbReference>
<keyword evidence="5 6" id="KW-0687">Ribonucleoprotein</keyword>
<protein>
    <recommendedName>
        <fullName evidence="6">Large ribosomal subunit protein uL6</fullName>
    </recommendedName>
</protein>
<feature type="domain" description="Large ribosomal subunit protein uL6 alpha-beta" evidence="9">
    <location>
        <begin position="91"/>
        <end position="163"/>
    </location>
</feature>
<dbReference type="PANTHER" id="PTHR11655:SF14">
    <property type="entry name" value="LARGE RIBOSOMAL SUBUNIT PROTEIN UL6M"/>
    <property type="match status" value="1"/>
</dbReference>
<feature type="domain" description="Large ribosomal subunit protein uL6 alpha-beta" evidence="9">
    <location>
        <begin position="11"/>
        <end position="82"/>
    </location>
</feature>
<evidence type="ECO:0000256" key="6">
    <source>
        <dbReference type="HAMAP-Rule" id="MF_01365"/>
    </source>
</evidence>
<comment type="caution">
    <text evidence="10">The sequence shown here is derived from an EMBL/GenBank/DDBJ whole genome shotgun (WGS) entry which is preliminary data.</text>
</comment>
<evidence type="ECO:0000256" key="5">
    <source>
        <dbReference type="ARBA" id="ARBA00023274"/>
    </source>
</evidence>
<evidence type="ECO:0000256" key="1">
    <source>
        <dbReference type="ARBA" id="ARBA00009356"/>
    </source>
</evidence>
<dbReference type="PANTHER" id="PTHR11655">
    <property type="entry name" value="60S/50S RIBOSOMAL PROTEIN L6/L9"/>
    <property type="match status" value="1"/>
</dbReference>
<evidence type="ECO:0000256" key="2">
    <source>
        <dbReference type="ARBA" id="ARBA00022730"/>
    </source>
</evidence>
<dbReference type="FunFam" id="3.90.930.12:FF:000001">
    <property type="entry name" value="50S ribosomal protein L6"/>
    <property type="match status" value="1"/>
</dbReference>
<dbReference type="SUPFAM" id="SSF56053">
    <property type="entry name" value="Ribosomal protein L6"/>
    <property type="match status" value="2"/>
</dbReference>
<dbReference type="GO" id="GO:0003735">
    <property type="term" value="F:structural constituent of ribosome"/>
    <property type="evidence" value="ECO:0007669"/>
    <property type="project" value="UniProtKB-UniRule"/>
</dbReference>
<comment type="function">
    <text evidence="6 8">This protein binds to the 23S rRNA, and is important in its secondary structure. It is located near the subunit interface in the base of the L7/L12 stalk, and near the tRNA binding site of the peptidyltransferase center.</text>
</comment>
<evidence type="ECO:0000256" key="3">
    <source>
        <dbReference type="ARBA" id="ARBA00022884"/>
    </source>
</evidence>
<comment type="subunit">
    <text evidence="6">Part of the 50S ribosomal subunit.</text>
</comment>
<comment type="similarity">
    <text evidence="1 6 7">Belongs to the universal ribosomal protein uL6 family.</text>
</comment>
<name>A0A2N1PSW7_9BACT</name>
<dbReference type="FunFam" id="3.90.930.12:FF:000002">
    <property type="entry name" value="50S ribosomal protein L6"/>
    <property type="match status" value="1"/>
</dbReference>
<dbReference type="InterPro" id="IPR000702">
    <property type="entry name" value="Ribosomal_uL6-like"/>
</dbReference>
<dbReference type="GO" id="GO:0002181">
    <property type="term" value="P:cytoplasmic translation"/>
    <property type="evidence" value="ECO:0007669"/>
    <property type="project" value="TreeGrafter"/>
</dbReference>
<dbReference type="HAMAP" id="MF_01365_B">
    <property type="entry name" value="Ribosomal_uL6_B"/>
    <property type="match status" value="1"/>
</dbReference>
<evidence type="ECO:0000259" key="9">
    <source>
        <dbReference type="Pfam" id="PF00347"/>
    </source>
</evidence>
<evidence type="ECO:0000256" key="8">
    <source>
        <dbReference type="RuleBase" id="RU003870"/>
    </source>
</evidence>